<evidence type="ECO:0000313" key="2">
    <source>
        <dbReference type="EMBL" id="GID79081.1"/>
    </source>
</evidence>
<dbReference type="Proteomes" id="UP000609879">
    <property type="component" value="Unassembled WGS sequence"/>
</dbReference>
<organism evidence="2 3">
    <name type="scientific">Paractinoplanes deccanensis</name>
    <dbReference type="NCBI Taxonomy" id="113561"/>
    <lineage>
        <taxon>Bacteria</taxon>
        <taxon>Bacillati</taxon>
        <taxon>Actinomycetota</taxon>
        <taxon>Actinomycetes</taxon>
        <taxon>Micromonosporales</taxon>
        <taxon>Micromonosporaceae</taxon>
        <taxon>Paractinoplanes</taxon>
    </lineage>
</organism>
<evidence type="ECO:0000313" key="3">
    <source>
        <dbReference type="Proteomes" id="UP000609879"/>
    </source>
</evidence>
<protein>
    <recommendedName>
        <fullName evidence="4">Short-chain dehydrogenase</fullName>
    </recommendedName>
</protein>
<dbReference type="Gene3D" id="3.40.50.720">
    <property type="entry name" value="NAD(P)-binding Rossmann-like Domain"/>
    <property type="match status" value="1"/>
</dbReference>
<keyword evidence="1" id="KW-0560">Oxidoreductase</keyword>
<name>A0ABQ3YGF0_9ACTN</name>
<evidence type="ECO:0008006" key="4">
    <source>
        <dbReference type="Google" id="ProtNLM"/>
    </source>
</evidence>
<dbReference type="InterPro" id="IPR002347">
    <property type="entry name" value="SDR_fam"/>
</dbReference>
<reference evidence="2 3" key="1">
    <citation type="submission" date="2021-01" db="EMBL/GenBank/DDBJ databases">
        <title>Whole genome shotgun sequence of Actinoplanes deccanensis NBRC 13994.</title>
        <authorList>
            <person name="Komaki H."/>
            <person name="Tamura T."/>
        </authorList>
    </citation>
    <scope>NUCLEOTIDE SEQUENCE [LARGE SCALE GENOMIC DNA]</scope>
    <source>
        <strain evidence="2 3">NBRC 13994</strain>
    </source>
</reference>
<comment type="caution">
    <text evidence="2">The sequence shown here is derived from an EMBL/GenBank/DDBJ whole genome shotgun (WGS) entry which is preliminary data.</text>
</comment>
<dbReference type="PRINTS" id="PR00081">
    <property type="entry name" value="GDHRDH"/>
</dbReference>
<dbReference type="RefSeq" id="WP_203774815.1">
    <property type="nucleotide sequence ID" value="NZ_BAAABO010000057.1"/>
</dbReference>
<dbReference type="InterPro" id="IPR036291">
    <property type="entry name" value="NAD(P)-bd_dom_sf"/>
</dbReference>
<evidence type="ECO:0000256" key="1">
    <source>
        <dbReference type="ARBA" id="ARBA00023002"/>
    </source>
</evidence>
<accession>A0ABQ3YGF0</accession>
<proteinExistence type="predicted"/>
<dbReference type="PANTHER" id="PTHR43157:SF31">
    <property type="entry name" value="PHOSPHATIDYLINOSITOL-GLYCAN BIOSYNTHESIS CLASS F PROTEIN"/>
    <property type="match status" value="1"/>
</dbReference>
<dbReference type="SUPFAM" id="SSF51735">
    <property type="entry name" value="NAD(P)-binding Rossmann-fold domains"/>
    <property type="match status" value="1"/>
</dbReference>
<dbReference type="Pfam" id="PF00106">
    <property type="entry name" value="adh_short"/>
    <property type="match status" value="1"/>
</dbReference>
<keyword evidence="3" id="KW-1185">Reference proteome</keyword>
<dbReference type="PANTHER" id="PTHR43157">
    <property type="entry name" value="PHOSPHATIDYLINOSITOL-GLYCAN BIOSYNTHESIS CLASS F PROTEIN-RELATED"/>
    <property type="match status" value="1"/>
</dbReference>
<gene>
    <name evidence="2" type="ORF">Ade02nite_77220</name>
</gene>
<sequence>MDRTVVITGASSGIGLAAAELLARRGDHVVLVGRTAGKLAEAAKRVHAAVRIYAPDPYREADVRQADFEDLGQVRELAAYLERTYPRIDVLASNAGGMVGDYRRTADGFEATMQSNHLAPFLLAGLLHERIGRLVVTASRAHMRGRPDPDDLARATRKYSAWQAYSEAKAANVLFAAEAARRWPAITSVSFHPGVVRSDFGTGRATRLFYRFAPFLTSPETAGEQLVWLADNPITNGAYYVGHHPRQPSRHAADPEAAARLWEASAEATGLPR</sequence>
<dbReference type="EMBL" id="BOMI01000157">
    <property type="protein sequence ID" value="GID79081.1"/>
    <property type="molecule type" value="Genomic_DNA"/>
</dbReference>